<dbReference type="InterPro" id="IPR003675">
    <property type="entry name" value="Rce1/LyrA-like_dom"/>
</dbReference>
<dbReference type="GO" id="GO:0006508">
    <property type="term" value="P:proteolysis"/>
    <property type="evidence" value="ECO:0007669"/>
    <property type="project" value="UniProtKB-KW"/>
</dbReference>
<feature type="transmembrane region" description="Helical" evidence="1">
    <location>
        <begin position="188"/>
        <end position="209"/>
    </location>
</feature>
<keyword evidence="4" id="KW-0645">Protease</keyword>
<evidence type="ECO:0000313" key="3">
    <source>
        <dbReference type="EMBL" id="MBH1930291.1"/>
    </source>
</evidence>
<evidence type="ECO:0000313" key="4">
    <source>
        <dbReference type="EMBL" id="VEI65270.1"/>
    </source>
</evidence>
<gene>
    <name evidence="3" type="ORF">I5U13_11560</name>
    <name evidence="4" type="ORF">NCTC10036_02207</name>
</gene>
<feature type="transmembrane region" description="Helical" evidence="1">
    <location>
        <begin position="216"/>
        <end position="234"/>
    </location>
</feature>
<evidence type="ECO:0000256" key="1">
    <source>
        <dbReference type="SAM" id="Phobius"/>
    </source>
</evidence>
<dbReference type="GO" id="GO:0008237">
    <property type="term" value="F:metallopeptidase activity"/>
    <property type="evidence" value="ECO:0007669"/>
    <property type="project" value="UniProtKB-KW"/>
</dbReference>
<dbReference type="Pfam" id="PF02517">
    <property type="entry name" value="Rce1-like"/>
    <property type="match status" value="1"/>
</dbReference>
<evidence type="ECO:0000313" key="6">
    <source>
        <dbReference type="Proteomes" id="UP000624159"/>
    </source>
</evidence>
<organism evidence="4 5">
    <name type="scientific">Serratia rubidaea</name>
    <name type="common">Serratia marinorubra</name>
    <dbReference type="NCBI Taxonomy" id="61652"/>
    <lineage>
        <taxon>Bacteria</taxon>
        <taxon>Pseudomonadati</taxon>
        <taxon>Pseudomonadota</taxon>
        <taxon>Gammaproteobacteria</taxon>
        <taxon>Enterobacterales</taxon>
        <taxon>Yersiniaceae</taxon>
        <taxon>Serratia</taxon>
    </lineage>
</organism>
<name>A0A448SC32_SERRU</name>
<evidence type="ECO:0000313" key="5">
    <source>
        <dbReference type="Proteomes" id="UP000281904"/>
    </source>
</evidence>
<keyword evidence="1" id="KW-1133">Transmembrane helix</keyword>
<reference evidence="4 5" key="1">
    <citation type="submission" date="2018-12" db="EMBL/GenBank/DDBJ databases">
        <authorList>
            <consortium name="Pathogen Informatics"/>
        </authorList>
    </citation>
    <scope>NUCLEOTIDE SEQUENCE [LARGE SCALE GENOMIC DNA]</scope>
    <source>
        <strain evidence="4 5">NCTC10036</strain>
    </source>
</reference>
<dbReference type="GO" id="GO:0004175">
    <property type="term" value="F:endopeptidase activity"/>
    <property type="evidence" value="ECO:0007669"/>
    <property type="project" value="UniProtKB-ARBA"/>
</dbReference>
<dbReference type="EMBL" id="LR134493">
    <property type="protein sequence ID" value="VEI65270.1"/>
    <property type="molecule type" value="Genomic_DNA"/>
</dbReference>
<feature type="transmembrane region" description="Helical" evidence="1">
    <location>
        <begin position="35"/>
        <end position="59"/>
    </location>
</feature>
<feature type="domain" description="CAAX prenyl protease 2/Lysostaphin resistance protein A-like" evidence="2">
    <location>
        <begin position="122"/>
        <end position="226"/>
    </location>
</feature>
<sequence>MIHRYSHPVLFYGLSTLIPWLCWFAAAALSRVHGVNLAASLLALAGLCAPLLIGFALIWRDPLLRRDTCRRFFNFSSAPVYYLLACGLMPLSIMLAQGISLLFGYDSAQFVISTRFSFTSGVFPVWMLLIAAPLIEEIAWHSYGTDCLRSRFSLFTTCMIFAVFWGVWHMPLSAIPGYYHSELVASGWLYAANFLISIIPFVIIMNWLYYKTGRNILLCGIFHITAGLFNELFAPHPDSKVIQTGLLLMVAAALVMRERAFFFRKT</sequence>
<dbReference type="PANTHER" id="PTHR35797">
    <property type="entry name" value="PROTEASE-RELATED"/>
    <property type="match status" value="1"/>
</dbReference>
<keyword evidence="1" id="KW-0472">Membrane</keyword>
<proteinExistence type="predicted"/>
<keyword evidence="3" id="KW-0378">Hydrolase</keyword>
<dbReference type="Proteomes" id="UP000281904">
    <property type="component" value="Chromosome"/>
</dbReference>
<dbReference type="GO" id="GO:0080120">
    <property type="term" value="P:CAAX-box protein maturation"/>
    <property type="evidence" value="ECO:0007669"/>
    <property type="project" value="UniProtKB-ARBA"/>
</dbReference>
<dbReference type="RefSeq" id="WP_197663984.1">
    <property type="nucleotide sequence ID" value="NZ_JADULK010000005.1"/>
</dbReference>
<keyword evidence="3" id="KW-0482">Metalloprotease</keyword>
<evidence type="ECO:0000259" key="2">
    <source>
        <dbReference type="Pfam" id="PF02517"/>
    </source>
</evidence>
<feature type="transmembrane region" description="Helical" evidence="1">
    <location>
        <begin position="240"/>
        <end position="256"/>
    </location>
</feature>
<protein>
    <submittedName>
        <fullName evidence="4">CAAX amino terminal protease self- immunity</fullName>
    </submittedName>
    <submittedName>
        <fullName evidence="3">CPBP family intramembrane metalloprotease</fullName>
    </submittedName>
</protein>
<feature type="transmembrane region" description="Helical" evidence="1">
    <location>
        <begin position="9"/>
        <end position="29"/>
    </location>
</feature>
<dbReference type="EMBL" id="JADULK010000005">
    <property type="protein sequence ID" value="MBH1930291.1"/>
    <property type="molecule type" value="Genomic_DNA"/>
</dbReference>
<dbReference type="Proteomes" id="UP000624159">
    <property type="component" value="Unassembled WGS sequence"/>
</dbReference>
<accession>A0A448SC32</accession>
<dbReference type="AlphaFoldDB" id="A0A448SC32"/>
<keyword evidence="6" id="KW-1185">Reference proteome</keyword>
<feature type="transmembrane region" description="Helical" evidence="1">
    <location>
        <begin position="152"/>
        <end position="168"/>
    </location>
</feature>
<reference evidence="3 6" key="2">
    <citation type="submission" date="2020-11" db="EMBL/GenBank/DDBJ databases">
        <title>Enhanced detection system for hospital associated transmission using whole genome sequencing surveillance.</title>
        <authorList>
            <person name="Harrison L.H."/>
            <person name="Van Tyne D."/>
            <person name="Marsh J.W."/>
            <person name="Griffith M.P."/>
            <person name="Snyder D.J."/>
            <person name="Cooper V.S."/>
            <person name="Mustapha M."/>
        </authorList>
    </citation>
    <scope>NUCLEOTIDE SEQUENCE [LARGE SCALE GENOMIC DNA]</scope>
    <source>
        <strain evidence="3 6">SER00230</strain>
    </source>
</reference>
<dbReference type="PANTHER" id="PTHR35797:SF1">
    <property type="entry name" value="PROTEASE"/>
    <property type="match status" value="1"/>
</dbReference>
<keyword evidence="1" id="KW-0812">Transmembrane</keyword>
<feature type="transmembrane region" description="Helical" evidence="1">
    <location>
        <begin position="123"/>
        <end position="140"/>
    </location>
</feature>
<feature type="transmembrane region" description="Helical" evidence="1">
    <location>
        <begin position="80"/>
        <end position="103"/>
    </location>
</feature>
<dbReference type="InterPro" id="IPR042150">
    <property type="entry name" value="MmRce1-like"/>
</dbReference>